<accession>A0A447KXK0</accession>
<dbReference type="EMBL" id="LR134117">
    <property type="protein sequence ID" value="VDZ62623.1"/>
    <property type="molecule type" value="Genomic_DNA"/>
</dbReference>
<dbReference type="KEGG" id="sof:NCTC11214_04166"/>
<evidence type="ECO:0000313" key="2">
    <source>
        <dbReference type="Proteomes" id="UP000281391"/>
    </source>
</evidence>
<name>A0A447KXK0_SEROD</name>
<gene>
    <name evidence="1" type="ORF">NCTC11214_04166</name>
</gene>
<proteinExistence type="predicted"/>
<sequence length="50" mass="6001">MNFGFLQADNVRLVLFDDGGQLMRSRAQSIDIKRDKLHERCRFYEKNVLR</sequence>
<protein>
    <submittedName>
        <fullName evidence="1">Uncharacterized protein</fullName>
    </submittedName>
</protein>
<dbReference type="AlphaFoldDB" id="A0A447KXK0"/>
<organism evidence="1 2">
    <name type="scientific">Serratia odorifera</name>
    <dbReference type="NCBI Taxonomy" id="618"/>
    <lineage>
        <taxon>Bacteria</taxon>
        <taxon>Pseudomonadati</taxon>
        <taxon>Pseudomonadota</taxon>
        <taxon>Gammaproteobacteria</taxon>
        <taxon>Enterobacterales</taxon>
        <taxon>Yersiniaceae</taxon>
        <taxon>Serratia</taxon>
    </lineage>
</organism>
<reference evidence="1 2" key="1">
    <citation type="submission" date="2018-12" db="EMBL/GenBank/DDBJ databases">
        <authorList>
            <consortium name="Pathogen Informatics"/>
        </authorList>
    </citation>
    <scope>NUCLEOTIDE SEQUENCE [LARGE SCALE GENOMIC DNA]</scope>
    <source>
        <strain evidence="1 2">NCTC11214</strain>
    </source>
</reference>
<dbReference type="Proteomes" id="UP000281391">
    <property type="component" value="Chromosome"/>
</dbReference>
<evidence type="ECO:0000313" key="1">
    <source>
        <dbReference type="EMBL" id="VDZ62623.1"/>
    </source>
</evidence>